<comment type="caution">
    <text evidence="1">The sequence shown here is derived from an EMBL/GenBank/DDBJ whole genome shotgun (WGS) entry which is preliminary data.</text>
</comment>
<reference evidence="1 2" key="1">
    <citation type="submission" date="2018-06" db="EMBL/GenBank/DDBJ databases">
        <title>Carbapenemase-producing Enterobacteriaceae present in wastewater treatment plant effluent and nearby surface waters in the US.</title>
        <authorList>
            <person name="Mathys D.A."/>
            <person name="Mollenkopf D.F."/>
            <person name="Feicht S.M."/>
            <person name="Adams R.J."/>
            <person name="Albers A.L."/>
            <person name="Grooters S.V."/>
            <person name="Stuever D.M."/>
            <person name="Daniels J.B."/>
            <person name="Wittum T.E."/>
        </authorList>
    </citation>
    <scope>NUCLEOTIDE SEQUENCE [LARGE SCALE GENOMIC DNA]</scope>
    <source>
        <strain evidence="1 2">GEO_23_Down_A</strain>
    </source>
</reference>
<organism evidence="1 2">
    <name type="scientific">Enterobacter cloacae</name>
    <dbReference type="NCBI Taxonomy" id="550"/>
    <lineage>
        <taxon>Bacteria</taxon>
        <taxon>Pseudomonadati</taxon>
        <taxon>Pseudomonadota</taxon>
        <taxon>Gammaproteobacteria</taxon>
        <taxon>Enterobacterales</taxon>
        <taxon>Enterobacteriaceae</taxon>
        <taxon>Enterobacter</taxon>
        <taxon>Enterobacter cloacae complex</taxon>
    </lineage>
</organism>
<dbReference type="AlphaFoldDB" id="A0AB37VC78"/>
<dbReference type="EMBL" id="QKPI01000092">
    <property type="protein sequence ID" value="RWT73291.1"/>
    <property type="molecule type" value="Genomic_DNA"/>
</dbReference>
<dbReference type="Proteomes" id="UP000289016">
    <property type="component" value="Unassembled WGS sequence"/>
</dbReference>
<evidence type="ECO:0000313" key="2">
    <source>
        <dbReference type="Proteomes" id="UP000289016"/>
    </source>
</evidence>
<gene>
    <name evidence="1" type="ORF">DN595_24090</name>
</gene>
<sequence length="86" mass="9645">MPLCGMEAPDEVTCVCGVKWRRKPDVAGYRTINSARLPPVLVSSTPLSRPFGRGVVKDTPVRRWFDRRVLRDVVIYGSVSYLPNLA</sequence>
<accession>A0AB37VC78</accession>
<name>A0AB37VC78_ENTCL</name>
<proteinExistence type="predicted"/>
<evidence type="ECO:0000313" key="1">
    <source>
        <dbReference type="EMBL" id="RWT73291.1"/>
    </source>
</evidence>
<protein>
    <submittedName>
        <fullName evidence="1">Uncharacterized protein</fullName>
    </submittedName>
</protein>